<gene>
    <name evidence="1" type="ORF">AM592_00225</name>
</gene>
<dbReference type="Proteomes" id="UP000067625">
    <property type="component" value="Chromosome"/>
</dbReference>
<dbReference type="AlphaFoldDB" id="A0A0M4FNK7"/>
<sequence length="235" mass="28047">MPIIKDIQLLVPEDRDTNRIFFHQTRSISFLYSRLLPNLKIKEDKGILINCVSNLSKIDSMDSDLYTMFNYFSVFVKVDVNKFLCLSSDLQKKQSALDIIQEGMEKAVDVFDWDKDIFREIYKKIQNLNFQNTYTLMKKSSPNRYYVCNIICDHGVFQIDVYMEIKKKNGSIINPEKIFSVSDTYEQYLFEDWGILSWKQNHKVEFADKDHKEIFQLTFLEKEIKENLLWKLVKR</sequence>
<dbReference type="EMBL" id="CP012600">
    <property type="protein sequence ID" value="ALC80197.1"/>
    <property type="molecule type" value="Genomic_DNA"/>
</dbReference>
<dbReference type="RefSeq" id="WP_053601916.1">
    <property type="nucleotide sequence ID" value="NZ_CP012600.1"/>
</dbReference>
<accession>A0A0M4FNK7</accession>
<evidence type="ECO:0000313" key="2">
    <source>
        <dbReference type="Proteomes" id="UP000067625"/>
    </source>
</evidence>
<protein>
    <submittedName>
        <fullName evidence="1">Uncharacterized protein</fullName>
    </submittedName>
</protein>
<proteinExistence type="predicted"/>
<dbReference type="PATRIC" id="fig|1441095.3.peg.48"/>
<evidence type="ECO:0000313" key="1">
    <source>
        <dbReference type="EMBL" id="ALC80197.1"/>
    </source>
</evidence>
<name>A0A0M4FNK7_9BACI</name>
<reference evidence="2" key="1">
    <citation type="submission" date="2015-08" db="EMBL/GenBank/DDBJ databases">
        <title>Genome sequencing project for genomic taxonomy and phylogenomics of Bacillus-like bacteria.</title>
        <authorList>
            <person name="Liu B."/>
            <person name="Wang J."/>
            <person name="Zhu Y."/>
            <person name="Liu G."/>
            <person name="Chen Q."/>
            <person name="Chen Z."/>
            <person name="Lan J."/>
            <person name="Che J."/>
            <person name="Ge C."/>
            <person name="Shi H."/>
            <person name="Pan Z."/>
            <person name="Liu X."/>
        </authorList>
    </citation>
    <scope>NUCLEOTIDE SEQUENCE [LARGE SCALE GENOMIC DNA]</scope>
    <source>
        <strain evidence="2">FJAT-4402</strain>
    </source>
</reference>
<organism evidence="1 2">
    <name type="scientific">Bacillus gobiensis</name>
    <dbReference type="NCBI Taxonomy" id="1441095"/>
    <lineage>
        <taxon>Bacteria</taxon>
        <taxon>Bacillati</taxon>
        <taxon>Bacillota</taxon>
        <taxon>Bacilli</taxon>
        <taxon>Bacillales</taxon>
        <taxon>Bacillaceae</taxon>
        <taxon>Bacillus</taxon>
    </lineage>
</organism>
<keyword evidence="2" id="KW-1185">Reference proteome</keyword>
<reference evidence="1 2" key="2">
    <citation type="journal article" date="2016" name="Int. J. Syst. Evol. Microbiol.">
        <title>Bacillus gobiensis sp. nov., isolated from a soil sample.</title>
        <authorList>
            <person name="Liu B."/>
            <person name="Liu G.H."/>
            <person name="Cetin S."/>
            <person name="Schumann P."/>
            <person name="Pan Z.Z."/>
            <person name="Chen Q.Q."/>
        </authorList>
    </citation>
    <scope>NUCLEOTIDE SEQUENCE [LARGE SCALE GENOMIC DNA]</scope>
    <source>
        <strain evidence="1 2">FJAT-4402</strain>
    </source>
</reference>
<dbReference type="OrthoDB" id="2929185at2"/>